<dbReference type="RefSeq" id="WP_207300146.1">
    <property type="nucleotide sequence ID" value="NZ_CP071444.1"/>
</dbReference>
<dbReference type="InterPro" id="IPR010262">
    <property type="entry name" value="Arylsulfotransferase_bact"/>
</dbReference>
<organism evidence="2 3">
    <name type="scientific">Alkalibacter rhizosphaerae</name>
    <dbReference type="NCBI Taxonomy" id="2815577"/>
    <lineage>
        <taxon>Bacteria</taxon>
        <taxon>Bacillati</taxon>
        <taxon>Bacillota</taxon>
        <taxon>Clostridia</taxon>
        <taxon>Eubacteriales</taxon>
        <taxon>Eubacteriaceae</taxon>
        <taxon>Alkalibacter</taxon>
    </lineage>
</organism>
<dbReference type="PROSITE" id="PS51257">
    <property type="entry name" value="PROKAR_LIPOPROTEIN"/>
    <property type="match status" value="1"/>
</dbReference>
<dbReference type="AlphaFoldDB" id="A0A974XHF7"/>
<accession>A0A974XHF7</accession>
<dbReference type="InterPro" id="IPR053143">
    <property type="entry name" value="Arylsulfate_ST"/>
</dbReference>
<feature type="domain" description="Arylsulfotransferase N-terminal" evidence="1">
    <location>
        <begin position="74"/>
        <end position="153"/>
    </location>
</feature>
<dbReference type="Proteomes" id="UP000663499">
    <property type="component" value="Chromosome"/>
</dbReference>
<evidence type="ECO:0000313" key="3">
    <source>
        <dbReference type="Proteomes" id="UP000663499"/>
    </source>
</evidence>
<dbReference type="Pfam" id="PF05935">
    <property type="entry name" value="Arylsulfotrans"/>
    <property type="match status" value="1"/>
</dbReference>
<sequence length="528" mass="59756">MIRKKTGSILLIMTLLFGLFGLAGCKAPADEEPVNEDLQIQQEIMESNRKADQDLWQEINKGDHTFQDPYIAPDPFGVSPLTGVVGFKNTEPVGVMVTIPGDVPTDSVTYELAAAKEHMVPIIGLYPNRINTVTLSLIDANGTTLDEKEIEFETTALPETLENAVEITHAEAEPIPGLTLVSGGFMRHPYMYDTSGMIRWYLEVETDAHGYFPAENGRFFLIGGYGSIPTETRDYARFVFDMDYLGRLHKVYDIPGGIHHEIVEKEPGGNLLILGNSLEGHVEDTIAEVHRETGEIVREINFADYISGTKYNERYDWAHINSLSYDRSDGTMILSPRDVSSVVKIDWDKEEILWILSDPEMWEGTAYESYVLQPVGDTMWHYEQHAAFEIHSDIDNDPDTLDLMLFDNRTIRNELNDVPIKGDENRSSITQYAIDEEAKTVVQVRRFPNSHAIITSNFELYPEKDRLLANHGSVRPNADSPLSDMYGEIFEYEYSTGKLLHSVRLRYGFYRAHRITLDGNASARPMEN</sequence>
<dbReference type="InterPro" id="IPR038477">
    <property type="entry name" value="ASST_N_sf"/>
</dbReference>
<dbReference type="InterPro" id="IPR011047">
    <property type="entry name" value="Quinoprotein_ADH-like_sf"/>
</dbReference>
<name>A0A974XHF7_9FIRM</name>
<dbReference type="PANTHER" id="PTHR35340:SF10">
    <property type="entry name" value="CYTOPLASMIC PROTEIN"/>
    <property type="match status" value="1"/>
</dbReference>
<dbReference type="GO" id="GO:0004062">
    <property type="term" value="F:aryl sulfotransferase activity"/>
    <property type="evidence" value="ECO:0007669"/>
    <property type="project" value="InterPro"/>
</dbReference>
<evidence type="ECO:0000313" key="2">
    <source>
        <dbReference type="EMBL" id="QSX08805.1"/>
    </source>
</evidence>
<evidence type="ECO:0000259" key="1">
    <source>
        <dbReference type="Pfam" id="PF17425"/>
    </source>
</evidence>
<dbReference type="Pfam" id="PF17425">
    <property type="entry name" value="Arylsulfotran_N"/>
    <property type="match status" value="1"/>
</dbReference>
<proteinExistence type="predicted"/>
<dbReference type="EMBL" id="CP071444">
    <property type="protein sequence ID" value="QSX08805.1"/>
    <property type="molecule type" value="Genomic_DNA"/>
</dbReference>
<dbReference type="Gene3D" id="2.60.40.3100">
    <property type="entry name" value="Arylsulphate sulphotransferase monomer, N-terminal domain"/>
    <property type="match status" value="1"/>
</dbReference>
<reference evidence="2" key="1">
    <citation type="submission" date="2021-03" db="EMBL/GenBank/DDBJ databases">
        <title>Alkalibacter marinus sp. nov., isolated from tidal flat sediment.</title>
        <authorList>
            <person name="Namirimu T."/>
            <person name="Yang J.-A."/>
            <person name="Yang S.-H."/>
            <person name="Kim Y.-J."/>
            <person name="Kwon K.K."/>
        </authorList>
    </citation>
    <scope>NUCLEOTIDE SEQUENCE</scope>
    <source>
        <strain evidence="2">ES005</strain>
    </source>
</reference>
<keyword evidence="3" id="KW-1185">Reference proteome</keyword>
<protein>
    <submittedName>
        <fullName evidence="2">Aryl-sulfate sulfotransferase</fullName>
    </submittedName>
</protein>
<dbReference type="InterPro" id="IPR035391">
    <property type="entry name" value="Arylsulfotran_N"/>
</dbReference>
<dbReference type="SUPFAM" id="SSF50998">
    <property type="entry name" value="Quinoprotein alcohol dehydrogenase-like"/>
    <property type="match status" value="1"/>
</dbReference>
<dbReference type="KEGG" id="alka:J0B03_01585"/>
<gene>
    <name evidence="2" type="ORF">J0B03_01585</name>
</gene>
<dbReference type="PANTHER" id="PTHR35340">
    <property type="entry name" value="PQQ ENZYME REPEAT PROTEIN-RELATED"/>
    <property type="match status" value="1"/>
</dbReference>